<reference evidence="1 2" key="1">
    <citation type="submission" date="2020-04" db="EMBL/GenBank/DDBJ databases">
        <authorList>
            <person name="Alioto T."/>
            <person name="Alioto T."/>
            <person name="Gomez Garrido J."/>
        </authorList>
    </citation>
    <scope>NUCLEOTIDE SEQUENCE [LARGE SCALE GENOMIC DNA]</scope>
</reference>
<evidence type="ECO:0000313" key="1">
    <source>
        <dbReference type="EMBL" id="CAB3384034.1"/>
    </source>
</evidence>
<protein>
    <submittedName>
        <fullName evidence="1">Uncharacterized protein</fullName>
    </submittedName>
</protein>
<gene>
    <name evidence="1" type="ORF">CLODIP_2_CD10323</name>
</gene>
<evidence type="ECO:0000313" key="2">
    <source>
        <dbReference type="Proteomes" id="UP000494165"/>
    </source>
</evidence>
<accession>A0A8S1DVK6</accession>
<sequence length="81" mass="9028">MRQSRPKNLFSDGKKSKITNMDSNAKAMYSAVNHVIFKAANGIYSVMLSCFDKLKKQNCVPDVKVSCVLTICKPPTETENI</sequence>
<keyword evidence="2" id="KW-1185">Reference proteome</keyword>
<dbReference type="EMBL" id="CADEPI010000334">
    <property type="protein sequence ID" value="CAB3384034.1"/>
    <property type="molecule type" value="Genomic_DNA"/>
</dbReference>
<organism evidence="1 2">
    <name type="scientific">Cloeon dipterum</name>
    <dbReference type="NCBI Taxonomy" id="197152"/>
    <lineage>
        <taxon>Eukaryota</taxon>
        <taxon>Metazoa</taxon>
        <taxon>Ecdysozoa</taxon>
        <taxon>Arthropoda</taxon>
        <taxon>Hexapoda</taxon>
        <taxon>Insecta</taxon>
        <taxon>Pterygota</taxon>
        <taxon>Palaeoptera</taxon>
        <taxon>Ephemeroptera</taxon>
        <taxon>Pisciforma</taxon>
        <taxon>Baetidae</taxon>
        <taxon>Cloeon</taxon>
    </lineage>
</organism>
<proteinExistence type="predicted"/>
<name>A0A8S1DVK6_9INSE</name>
<dbReference type="AlphaFoldDB" id="A0A8S1DVK6"/>
<comment type="caution">
    <text evidence="1">The sequence shown here is derived from an EMBL/GenBank/DDBJ whole genome shotgun (WGS) entry which is preliminary data.</text>
</comment>
<dbReference type="Proteomes" id="UP000494165">
    <property type="component" value="Unassembled WGS sequence"/>
</dbReference>